<dbReference type="EMBL" id="BAAABW010000017">
    <property type="protein sequence ID" value="GAA0353425.1"/>
    <property type="molecule type" value="Genomic_DNA"/>
</dbReference>
<evidence type="ECO:0000313" key="2">
    <source>
        <dbReference type="EMBL" id="GAA0353425.1"/>
    </source>
</evidence>
<proteinExistence type="predicted"/>
<evidence type="ECO:0000313" key="3">
    <source>
        <dbReference type="Proteomes" id="UP001500063"/>
    </source>
</evidence>
<dbReference type="Pfam" id="PF00293">
    <property type="entry name" value="NUDIX"/>
    <property type="match status" value="1"/>
</dbReference>
<protein>
    <recommendedName>
        <fullName evidence="1">Nudix hydrolase domain-containing protein</fullName>
    </recommendedName>
</protein>
<dbReference type="InterPro" id="IPR000086">
    <property type="entry name" value="NUDIX_hydrolase_dom"/>
</dbReference>
<organism evidence="2 3">
    <name type="scientific">Streptomyces blastmyceticus</name>
    <dbReference type="NCBI Taxonomy" id="68180"/>
    <lineage>
        <taxon>Bacteria</taxon>
        <taxon>Bacillati</taxon>
        <taxon>Actinomycetota</taxon>
        <taxon>Actinomycetes</taxon>
        <taxon>Kitasatosporales</taxon>
        <taxon>Streptomycetaceae</taxon>
        <taxon>Streptomyces</taxon>
    </lineage>
</organism>
<comment type="caution">
    <text evidence="2">The sequence shown here is derived from an EMBL/GenBank/DDBJ whole genome shotgun (WGS) entry which is preliminary data.</text>
</comment>
<dbReference type="Proteomes" id="UP001500063">
    <property type="component" value="Unassembled WGS sequence"/>
</dbReference>
<name>A0ABN0X2G0_9ACTN</name>
<sequence length="159" mass="17292">MLTGRGPGAVNVIVLLQRWNDGRVLAVRRDASCAHAPGLLTAVGGHLGDGEFADQATLRKAYEEVGVRVAPADLEFCQLVHYLAPCGRRRIGMAFTARRWEGEPYNREPTHTGLFWVDPGNPPPDCHSYTRTVLTHFVAGSLYANITAPTRPAMATDPA</sequence>
<dbReference type="SUPFAM" id="SSF55811">
    <property type="entry name" value="Nudix"/>
    <property type="match status" value="1"/>
</dbReference>
<feature type="domain" description="Nudix hydrolase" evidence="1">
    <location>
        <begin position="6"/>
        <end position="139"/>
    </location>
</feature>
<dbReference type="InterPro" id="IPR015797">
    <property type="entry name" value="NUDIX_hydrolase-like_dom_sf"/>
</dbReference>
<dbReference type="Gene3D" id="3.90.79.10">
    <property type="entry name" value="Nucleoside Triphosphate Pyrophosphohydrolase"/>
    <property type="match status" value="1"/>
</dbReference>
<accession>A0ABN0X2G0</accession>
<reference evidence="2 3" key="1">
    <citation type="journal article" date="2019" name="Int. J. Syst. Evol. Microbiol.">
        <title>The Global Catalogue of Microorganisms (GCM) 10K type strain sequencing project: providing services to taxonomists for standard genome sequencing and annotation.</title>
        <authorList>
            <consortium name="The Broad Institute Genomics Platform"/>
            <consortium name="The Broad Institute Genome Sequencing Center for Infectious Disease"/>
            <person name="Wu L."/>
            <person name="Ma J."/>
        </authorList>
    </citation>
    <scope>NUCLEOTIDE SEQUENCE [LARGE SCALE GENOMIC DNA]</scope>
    <source>
        <strain evidence="2 3">JCM 4565</strain>
    </source>
</reference>
<dbReference type="PROSITE" id="PS51462">
    <property type="entry name" value="NUDIX"/>
    <property type="match status" value="1"/>
</dbReference>
<gene>
    <name evidence="2" type="ORF">GCM10010319_33240</name>
</gene>
<dbReference type="RefSeq" id="WP_344118514.1">
    <property type="nucleotide sequence ID" value="NZ_BAAABW010000017.1"/>
</dbReference>
<evidence type="ECO:0000259" key="1">
    <source>
        <dbReference type="PROSITE" id="PS51462"/>
    </source>
</evidence>
<keyword evidence="3" id="KW-1185">Reference proteome</keyword>